<dbReference type="Pfam" id="PF06114">
    <property type="entry name" value="Peptidase_M78"/>
    <property type="match status" value="1"/>
</dbReference>
<dbReference type="Proteomes" id="UP000283513">
    <property type="component" value="Unassembled WGS sequence"/>
</dbReference>
<dbReference type="EMBL" id="QSHO01000021">
    <property type="protein sequence ID" value="RHC13278.1"/>
    <property type="molecule type" value="Genomic_DNA"/>
</dbReference>
<dbReference type="GeneID" id="61433552"/>
<organism evidence="2 3">
    <name type="scientific">Roseburia intestinalis</name>
    <dbReference type="NCBI Taxonomy" id="166486"/>
    <lineage>
        <taxon>Bacteria</taxon>
        <taxon>Bacillati</taxon>
        <taxon>Bacillota</taxon>
        <taxon>Clostridia</taxon>
        <taxon>Lachnospirales</taxon>
        <taxon>Lachnospiraceae</taxon>
        <taxon>Roseburia</taxon>
    </lineage>
</organism>
<protein>
    <submittedName>
        <fullName evidence="2">ImmA/IrrE family metallo-endopeptidase</fullName>
    </submittedName>
</protein>
<proteinExistence type="predicted"/>
<evidence type="ECO:0000259" key="1">
    <source>
        <dbReference type="Pfam" id="PF06114"/>
    </source>
</evidence>
<dbReference type="RefSeq" id="WP_006857568.1">
    <property type="nucleotide sequence ID" value="NZ_CACRUM010000102.1"/>
</dbReference>
<sequence length="151" mass="17253">MTYEELLIEADANNLTVKEKPLPISKGRIKGNRIAIRKDMTETEKACVLAEELGHYYTAVGNILDQSSIENRKQEMQGRILAYNKQVGLRGIIDAYLHNCKNLFETAEYLGVTEEFLNDSLTYYTNKYGVCTQVDNYVIFFQPNIGVMELI</sequence>
<feature type="domain" description="IrrE N-terminal-like" evidence="1">
    <location>
        <begin position="23"/>
        <end position="119"/>
    </location>
</feature>
<gene>
    <name evidence="2" type="ORF">DW856_17395</name>
</gene>
<reference evidence="2 3" key="1">
    <citation type="submission" date="2018-08" db="EMBL/GenBank/DDBJ databases">
        <title>A genome reference for cultivated species of the human gut microbiota.</title>
        <authorList>
            <person name="Zou Y."/>
            <person name="Xue W."/>
            <person name="Luo G."/>
        </authorList>
    </citation>
    <scope>NUCLEOTIDE SEQUENCE [LARGE SCALE GENOMIC DNA]</scope>
    <source>
        <strain evidence="2 3">AM37-1AC</strain>
    </source>
</reference>
<comment type="caution">
    <text evidence="2">The sequence shown here is derived from an EMBL/GenBank/DDBJ whole genome shotgun (WGS) entry which is preliminary data.</text>
</comment>
<dbReference type="InterPro" id="IPR010359">
    <property type="entry name" value="IrrE_HExxH"/>
</dbReference>
<evidence type="ECO:0000313" key="3">
    <source>
        <dbReference type="Proteomes" id="UP000283513"/>
    </source>
</evidence>
<evidence type="ECO:0000313" key="2">
    <source>
        <dbReference type="EMBL" id="RHC13278.1"/>
    </source>
</evidence>
<dbReference type="AlphaFoldDB" id="A0A3R6AQ03"/>
<accession>A0A3R6AQ03</accession>
<name>A0A3R6AQ03_9FIRM</name>